<dbReference type="EMBL" id="JACEIK010001640">
    <property type="protein sequence ID" value="MCD7471035.1"/>
    <property type="molecule type" value="Genomic_DNA"/>
</dbReference>
<proteinExistence type="predicted"/>
<gene>
    <name evidence="1" type="ORF">HAX54_011315</name>
</gene>
<keyword evidence="2" id="KW-1185">Reference proteome</keyword>
<evidence type="ECO:0000313" key="2">
    <source>
        <dbReference type="Proteomes" id="UP000823775"/>
    </source>
</evidence>
<evidence type="ECO:0000313" key="1">
    <source>
        <dbReference type="EMBL" id="MCD7471035.1"/>
    </source>
</evidence>
<accession>A0ABS8THQ1</accession>
<name>A0ABS8THQ1_DATST</name>
<dbReference type="Proteomes" id="UP000823775">
    <property type="component" value="Unassembled WGS sequence"/>
</dbReference>
<reference evidence="1 2" key="1">
    <citation type="journal article" date="2021" name="BMC Genomics">
        <title>Datura genome reveals duplications of psychoactive alkaloid biosynthetic genes and high mutation rate following tissue culture.</title>
        <authorList>
            <person name="Rajewski A."/>
            <person name="Carter-House D."/>
            <person name="Stajich J."/>
            <person name="Litt A."/>
        </authorList>
    </citation>
    <scope>NUCLEOTIDE SEQUENCE [LARGE SCALE GENOMIC DNA]</scope>
    <source>
        <strain evidence="1">AR-01</strain>
    </source>
</reference>
<protein>
    <submittedName>
        <fullName evidence="1">Uncharacterized protein</fullName>
    </submittedName>
</protein>
<comment type="caution">
    <text evidence="1">The sequence shown here is derived from an EMBL/GenBank/DDBJ whole genome shotgun (WGS) entry which is preliminary data.</text>
</comment>
<sequence>MQNPKSEILQFPRELVRKTEDQDNMEILLHKPYGDTEVCIDNDSCRDCTIVKVDSANKHVFHVTDQLGTKITDESLLHPISEQAICASRRGPGNWHALVEM</sequence>
<organism evidence="1 2">
    <name type="scientific">Datura stramonium</name>
    <name type="common">Jimsonweed</name>
    <name type="synonym">Common thornapple</name>
    <dbReference type="NCBI Taxonomy" id="4076"/>
    <lineage>
        <taxon>Eukaryota</taxon>
        <taxon>Viridiplantae</taxon>
        <taxon>Streptophyta</taxon>
        <taxon>Embryophyta</taxon>
        <taxon>Tracheophyta</taxon>
        <taxon>Spermatophyta</taxon>
        <taxon>Magnoliopsida</taxon>
        <taxon>eudicotyledons</taxon>
        <taxon>Gunneridae</taxon>
        <taxon>Pentapetalae</taxon>
        <taxon>asterids</taxon>
        <taxon>lamiids</taxon>
        <taxon>Solanales</taxon>
        <taxon>Solanaceae</taxon>
        <taxon>Solanoideae</taxon>
        <taxon>Datureae</taxon>
        <taxon>Datura</taxon>
    </lineage>
</organism>